<comment type="subcellular location">
    <subcellularLocation>
        <location evidence="1">Secreted</location>
    </subcellularLocation>
</comment>
<dbReference type="InterPro" id="IPR004275">
    <property type="entry name" value="Frog_antimicrobial_propeptide"/>
</dbReference>
<evidence type="ECO:0000313" key="5">
    <source>
        <dbReference type="EMBL" id="AEP84635.1"/>
    </source>
</evidence>
<keyword evidence="2" id="KW-0964">Secreted</keyword>
<evidence type="ECO:0000256" key="3">
    <source>
        <dbReference type="ARBA" id="ARBA00022729"/>
    </source>
</evidence>
<organism evidence="5">
    <name type="scientific">Rana amurensis</name>
    <name type="common">Siberian wood frog</name>
    <dbReference type="NCBI Taxonomy" id="109177"/>
    <lineage>
        <taxon>Eukaryota</taxon>
        <taxon>Metazoa</taxon>
        <taxon>Chordata</taxon>
        <taxon>Craniata</taxon>
        <taxon>Vertebrata</taxon>
        <taxon>Euteleostomi</taxon>
        <taxon>Amphibia</taxon>
        <taxon>Batrachia</taxon>
        <taxon>Anura</taxon>
        <taxon>Neobatrachia</taxon>
        <taxon>Ranoidea</taxon>
        <taxon>Ranidae</taxon>
        <taxon>Rana</taxon>
        <taxon>Rana</taxon>
    </lineage>
</organism>
<accession>G4XZZ6</accession>
<feature type="non-terminal residue" evidence="5">
    <location>
        <position position="1"/>
    </location>
</feature>
<evidence type="ECO:0000256" key="2">
    <source>
        <dbReference type="ARBA" id="ARBA00022525"/>
    </source>
</evidence>
<evidence type="ECO:0000256" key="1">
    <source>
        <dbReference type="ARBA" id="ARBA00004613"/>
    </source>
</evidence>
<evidence type="ECO:0000259" key="4">
    <source>
        <dbReference type="Pfam" id="PF03032"/>
    </source>
</evidence>
<proteinExistence type="evidence at transcript level"/>
<dbReference type="Pfam" id="PF03032">
    <property type="entry name" value="FSAP_sig_propep"/>
    <property type="match status" value="1"/>
</dbReference>
<name>G4XZZ6_RANAM</name>
<keyword evidence="3" id="KW-0732">Signal</keyword>
<protein>
    <submittedName>
        <fullName evidence="5">Amurin-4AM protein</fullName>
    </submittedName>
</protein>
<sequence length="50" mass="5567">GTINFSFCEEERNAEEDENGVKVTKKEAKINFAKIFAAVKKILHQGVPMG</sequence>
<dbReference type="EMBL" id="JF922721">
    <property type="protein sequence ID" value="AEP84635.1"/>
    <property type="molecule type" value="mRNA"/>
</dbReference>
<reference evidence="5" key="1">
    <citation type="submission" date="2011-04" db="EMBL/GenBank/DDBJ databases">
        <title>A Study on the Transcriptome of Antimicrobial Peptides in the Rana amurensis.</title>
        <authorList>
            <person name="Xia R."/>
            <person name="Ji J."/>
            <person name="Liu G."/>
            <person name="Xu Y."/>
        </authorList>
    </citation>
    <scope>NUCLEOTIDE SEQUENCE</scope>
    <source>
        <tissue evidence="5">Skin</tissue>
    </source>
</reference>
<feature type="domain" description="Frog antimicrobial peptide propeptide" evidence="4">
    <location>
        <begin position="1"/>
        <end position="26"/>
    </location>
</feature>
<dbReference type="AlphaFoldDB" id="G4XZZ6"/>
<dbReference type="GO" id="GO:0005576">
    <property type="term" value="C:extracellular region"/>
    <property type="evidence" value="ECO:0007669"/>
    <property type="project" value="UniProtKB-SubCell"/>
</dbReference>